<protein>
    <submittedName>
        <fullName evidence="1">Uncharacterized protein</fullName>
    </submittedName>
</protein>
<comment type="caution">
    <text evidence="1">The sequence shown here is derived from an EMBL/GenBank/DDBJ whole genome shotgun (WGS) entry which is preliminary data.</text>
</comment>
<dbReference type="AlphaFoldDB" id="A0A507R1X5"/>
<evidence type="ECO:0000313" key="1">
    <source>
        <dbReference type="EMBL" id="TQB74591.1"/>
    </source>
</evidence>
<sequence>MGTRGLEIVRFNKRYYIRYHRLDGYFECLGAKIVAKIPASAEEYQTWLGSMRAKYAALENTFEQHIHEIRAGITPDCRQLGNLAALPSELPRLDCFDAQYVYIINLDQEVLTMDFSIHWKLNNIPREDDLWISAIKDSIFPYKLTICPDTCSEEHMASPALELPAKHRRIPYHYHVVTPKTRIVQARQAFLVHFLAEVMIGYKDHIVQFGREWAPDSFPFRELTFALVSIASDKAKFHSLSTQRCNPRRCQSFSCDQKHLPEPWFGLLDQEWVNGGAPLLEFGSMSHRPGQPPGAAPTETMYWLEDVLISIVMVVDGKAIGKAVKWGLSWKHNFQIVVMSLFNVAFAEVTSGSSAERPVVEVSEPINLSPLRIDYCMSTHPRERPVRKPGMTITKQYGELIMQSHCTGTARRLRSQFPGLAALVNFFDAAAGRHAASKPATGASLPIELLSLILDFVDYDTWKTCLTAATELRSCCLRKYRLDDRMSIIAGPFVRVQRYHGQNERLLSYNFEDVRTGQTVSMIHHPNRFGTEWNWRPVIGSGEREALLLDIDVQFEPAKDVPVEVDSDDERS</sequence>
<gene>
    <name evidence="1" type="ORF">MPDQ_004440</name>
</gene>
<accession>A0A507R1X5</accession>
<keyword evidence="2" id="KW-1185">Reference proteome</keyword>
<reference evidence="1 2" key="1">
    <citation type="submission" date="2019-06" db="EMBL/GenBank/DDBJ databases">
        <title>Wine fermentation using esterase from Monascus purpureus.</title>
        <authorList>
            <person name="Geng C."/>
            <person name="Zhang Y."/>
        </authorList>
    </citation>
    <scope>NUCLEOTIDE SEQUENCE [LARGE SCALE GENOMIC DNA]</scope>
    <source>
        <strain evidence="1">HQ1</strain>
    </source>
</reference>
<proteinExistence type="predicted"/>
<dbReference type="Proteomes" id="UP000319663">
    <property type="component" value="Unassembled WGS sequence"/>
</dbReference>
<dbReference type="OrthoDB" id="3938867at2759"/>
<name>A0A507R1X5_MONPU</name>
<organism evidence="1 2">
    <name type="scientific">Monascus purpureus</name>
    <name type="common">Red mold</name>
    <name type="synonym">Monascus anka</name>
    <dbReference type="NCBI Taxonomy" id="5098"/>
    <lineage>
        <taxon>Eukaryota</taxon>
        <taxon>Fungi</taxon>
        <taxon>Dikarya</taxon>
        <taxon>Ascomycota</taxon>
        <taxon>Pezizomycotina</taxon>
        <taxon>Eurotiomycetes</taxon>
        <taxon>Eurotiomycetidae</taxon>
        <taxon>Eurotiales</taxon>
        <taxon>Aspergillaceae</taxon>
        <taxon>Monascus</taxon>
    </lineage>
</organism>
<dbReference type="STRING" id="5098.A0A507R1X5"/>
<dbReference type="EMBL" id="VIFY01000029">
    <property type="protein sequence ID" value="TQB74591.1"/>
    <property type="molecule type" value="Genomic_DNA"/>
</dbReference>
<evidence type="ECO:0000313" key="2">
    <source>
        <dbReference type="Proteomes" id="UP000319663"/>
    </source>
</evidence>